<reference evidence="1 2" key="1">
    <citation type="journal article" date="2021" name="Elife">
        <title>Chloroplast acquisition without the gene transfer in kleptoplastic sea slugs, Plakobranchus ocellatus.</title>
        <authorList>
            <person name="Maeda T."/>
            <person name="Takahashi S."/>
            <person name="Yoshida T."/>
            <person name="Shimamura S."/>
            <person name="Takaki Y."/>
            <person name="Nagai Y."/>
            <person name="Toyoda A."/>
            <person name="Suzuki Y."/>
            <person name="Arimoto A."/>
            <person name="Ishii H."/>
            <person name="Satoh N."/>
            <person name="Nishiyama T."/>
            <person name="Hasebe M."/>
            <person name="Maruyama T."/>
            <person name="Minagawa J."/>
            <person name="Obokata J."/>
            <person name="Shigenobu S."/>
        </authorList>
    </citation>
    <scope>NUCLEOTIDE SEQUENCE [LARGE SCALE GENOMIC DNA]</scope>
</reference>
<keyword evidence="2" id="KW-1185">Reference proteome</keyword>
<comment type="caution">
    <text evidence="1">The sequence shown here is derived from an EMBL/GenBank/DDBJ whole genome shotgun (WGS) entry which is preliminary data.</text>
</comment>
<sequence length="82" mass="9242">MISGFQAFRQVRAPVAGLEPAIDGFMQISGRIRYPGAVVRKLLARALYRRFELVIRLGVRRATMPKDSNVVCRIKKASKPIE</sequence>
<organism evidence="1 2">
    <name type="scientific">Plakobranchus ocellatus</name>
    <dbReference type="NCBI Taxonomy" id="259542"/>
    <lineage>
        <taxon>Eukaryota</taxon>
        <taxon>Metazoa</taxon>
        <taxon>Spiralia</taxon>
        <taxon>Lophotrochozoa</taxon>
        <taxon>Mollusca</taxon>
        <taxon>Gastropoda</taxon>
        <taxon>Heterobranchia</taxon>
        <taxon>Euthyneura</taxon>
        <taxon>Panpulmonata</taxon>
        <taxon>Sacoglossa</taxon>
        <taxon>Placobranchoidea</taxon>
        <taxon>Plakobranchidae</taxon>
        <taxon>Plakobranchus</taxon>
    </lineage>
</organism>
<dbReference type="EMBL" id="BLXT01001517">
    <property type="protein sequence ID" value="GFN86400.1"/>
    <property type="molecule type" value="Genomic_DNA"/>
</dbReference>
<proteinExistence type="predicted"/>
<dbReference type="AlphaFoldDB" id="A0AAV3YSN1"/>
<name>A0AAV3YSN1_9GAST</name>
<protein>
    <submittedName>
        <fullName evidence="1">Uncharacterized protein</fullName>
    </submittedName>
</protein>
<gene>
    <name evidence="1" type="ORF">PoB_001290600</name>
</gene>
<dbReference type="Proteomes" id="UP000735302">
    <property type="component" value="Unassembled WGS sequence"/>
</dbReference>
<accession>A0AAV3YSN1</accession>
<evidence type="ECO:0000313" key="1">
    <source>
        <dbReference type="EMBL" id="GFN86400.1"/>
    </source>
</evidence>
<evidence type="ECO:0000313" key="2">
    <source>
        <dbReference type="Proteomes" id="UP000735302"/>
    </source>
</evidence>